<dbReference type="EMBL" id="CAXAMN010024550">
    <property type="protein sequence ID" value="CAK9087559.1"/>
    <property type="molecule type" value="Genomic_DNA"/>
</dbReference>
<reference evidence="2 3" key="1">
    <citation type="submission" date="2024-02" db="EMBL/GenBank/DDBJ databases">
        <authorList>
            <person name="Chen Y."/>
            <person name="Shah S."/>
            <person name="Dougan E. K."/>
            <person name="Thang M."/>
            <person name="Chan C."/>
        </authorList>
    </citation>
    <scope>NUCLEOTIDE SEQUENCE [LARGE SCALE GENOMIC DNA]</scope>
</reference>
<evidence type="ECO:0000256" key="1">
    <source>
        <dbReference type="SAM" id="MobiDB-lite"/>
    </source>
</evidence>
<sequence length="138" mass="14783">MPSWRAPSSQDPPRRAGEARGEDPQWLPYRRWAGNLLIAIQRGFPSELFPCLLAADAEISFVTSNARDEKRLALMDLKPGAHAQAPCAAAGWPGRAPWRVQAAGVGASPRGERQTSRPLGGRMPGGTEKHAQAPALPG</sequence>
<protein>
    <submittedName>
        <fullName evidence="2">Uncharacterized protein</fullName>
    </submittedName>
</protein>
<dbReference type="Proteomes" id="UP001642484">
    <property type="component" value="Unassembled WGS sequence"/>
</dbReference>
<keyword evidence="3" id="KW-1185">Reference proteome</keyword>
<comment type="caution">
    <text evidence="2">The sequence shown here is derived from an EMBL/GenBank/DDBJ whole genome shotgun (WGS) entry which is preliminary data.</text>
</comment>
<evidence type="ECO:0000313" key="2">
    <source>
        <dbReference type="EMBL" id="CAK9087559.1"/>
    </source>
</evidence>
<organism evidence="2 3">
    <name type="scientific">Durusdinium trenchii</name>
    <dbReference type="NCBI Taxonomy" id="1381693"/>
    <lineage>
        <taxon>Eukaryota</taxon>
        <taxon>Sar</taxon>
        <taxon>Alveolata</taxon>
        <taxon>Dinophyceae</taxon>
        <taxon>Suessiales</taxon>
        <taxon>Symbiodiniaceae</taxon>
        <taxon>Durusdinium</taxon>
    </lineage>
</organism>
<feature type="region of interest" description="Disordered" evidence="1">
    <location>
        <begin position="102"/>
        <end position="138"/>
    </location>
</feature>
<accession>A0ABP0QHY6</accession>
<feature type="compositionally biased region" description="Basic and acidic residues" evidence="1">
    <location>
        <begin position="12"/>
        <end position="23"/>
    </location>
</feature>
<feature type="compositionally biased region" description="Polar residues" evidence="1">
    <location>
        <begin position="1"/>
        <end position="11"/>
    </location>
</feature>
<gene>
    <name evidence="2" type="ORF">CCMP2556_LOCUS42326</name>
</gene>
<name>A0ABP0QHY6_9DINO</name>
<feature type="region of interest" description="Disordered" evidence="1">
    <location>
        <begin position="1"/>
        <end position="24"/>
    </location>
</feature>
<proteinExistence type="predicted"/>
<evidence type="ECO:0000313" key="3">
    <source>
        <dbReference type="Proteomes" id="UP001642484"/>
    </source>
</evidence>